<evidence type="ECO:0000313" key="1">
    <source>
        <dbReference type="EMBL" id="SNX72808.1"/>
    </source>
</evidence>
<proteinExistence type="predicted"/>
<sequence>MTIPSASCASSAFAGDRGVWLRHIEEVGEEAGYFQPLGARHHAFFRDEGATLVVSFETQEEIRIRRPDGLPLGDAVARAEGWSSLCLIADGPTWYRDPAVYRYFDRLVDDAFFEDFDRVVFHGAGMGGYAACAYSLTAPGAVVVAVSPRATLDPARAGWDGRDRAARRLDFRDRYGYAPDMVEGTGEVFVLHDPAEPLDAMHAALFGAGNVRHLRCRNAGEPLQALLERTGMTAALLRDAGRGTLDLGAAARIWRGRRAAVDYLVHHLALNARHPERARRVLLTAGRQVEARQLRQQLLALRARVQAEARSA</sequence>
<dbReference type="SUPFAM" id="SSF53474">
    <property type="entry name" value="alpha/beta-Hydrolases"/>
    <property type="match status" value="1"/>
</dbReference>
<accession>A0A285D0H0</accession>
<protein>
    <recommendedName>
        <fullName evidence="3">Phosphoadenosine phosphosulfate reductase</fullName>
    </recommendedName>
</protein>
<keyword evidence="2" id="KW-1185">Reference proteome</keyword>
<reference evidence="2" key="1">
    <citation type="submission" date="2017-08" db="EMBL/GenBank/DDBJ databases">
        <authorList>
            <person name="Varghese N."/>
            <person name="Submissions S."/>
        </authorList>
    </citation>
    <scope>NUCLEOTIDE SEQUENCE [LARGE SCALE GENOMIC DNA]</scope>
    <source>
        <strain evidence="2">JA234</strain>
    </source>
</reference>
<organism evidence="1 2">
    <name type="scientific">Cereibacter ovatus</name>
    <dbReference type="NCBI Taxonomy" id="439529"/>
    <lineage>
        <taxon>Bacteria</taxon>
        <taxon>Pseudomonadati</taxon>
        <taxon>Pseudomonadota</taxon>
        <taxon>Alphaproteobacteria</taxon>
        <taxon>Rhodobacterales</taxon>
        <taxon>Paracoccaceae</taxon>
        <taxon>Cereibacter</taxon>
    </lineage>
</organism>
<dbReference type="EMBL" id="OAOQ01000013">
    <property type="protein sequence ID" value="SNX72808.1"/>
    <property type="molecule type" value="Genomic_DNA"/>
</dbReference>
<gene>
    <name evidence="1" type="ORF">SAMN05878503_11352</name>
</gene>
<evidence type="ECO:0008006" key="3">
    <source>
        <dbReference type="Google" id="ProtNLM"/>
    </source>
</evidence>
<dbReference type="Proteomes" id="UP000219467">
    <property type="component" value="Unassembled WGS sequence"/>
</dbReference>
<name>A0A285D0H0_9RHOB</name>
<dbReference type="AlphaFoldDB" id="A0A285D0H0"/>
<evidence type="ECO:0000313" key="2">
    <source>
        <dbReference type="Proteomes" id="UP000219467"/>
    </source>
</evidence>
<dbReference type="InterPro" id="IPR029058">
    <property type="entry name" value="AB_hydrolase_fold"/>
</dbReference>